<sequence length="51" mass="5883">MKSANIALWMNRLREPLHRLVRAMVYVERPLAKRFMAKAQATVFARPGASQ</sequence>
<accession>T0G1V5</accession>
<dbReference type="Proteomes" id="UP000015524">
    <property type="component" value="Unassembled WGS sequence"/>
</dbReference>
<gene>
    <name evidence="1" type="ORF">L485_20575</name>
</gene>
<comment type="caution">
    <text evidence="1">The sequence shown here is derived from an EMBL/GenBank/DDBJ whole genome shotgun (WGS) entry which is preliminary data.</text>
</comment>
<dbReference type="AlphaFoldDB" id="T0G1V5"/>
<dbReference type="PATRIC" id="fig|1114964.3.peg.4038"/>
<name>T0G1V5_9SPHN</name>
<evidence type="ECO:0000313" key="2">
    <source>
        <dbReference type="Proteomes" id="UP000015524"/>
    </source>
</evidence>
<organism evidence="1 2">
    <name type="scientific">Sphingobium baderi LL03</name>
    <dbReference type="NCBI Taxonomy" id="1114964"/>
    <lineage>
        <taxon>Bacteria</taxon>
        <taxon>Pseudomonadati</taxon>
        <taxon>Pseudomonadota</taxon>
        <taxon>Alphaproteobacteria</taxon>
        <taxon>Sphingomonadales</taxon>
        <taxon>Sphingomonadaceae</taxon>
        <taxon>Sphingobium</taxon>
    </lineage>
</organism>
<evidence type="ECO:0000313" key="1">
    <source>
        <dbReference type="EMBL" id="EQA97655.1"/>
    </source>
</evidence>
<protein>
    <submittedName>
        <fullName evidence="1">Uncharacterized protein</fullName>
    </submittedName>
</protein>
<keyword evidence="2" id="KW-1185">Reference proteome</keyword>
<dbReference type="EMBL" id="ATIB01000086">
    <property type="protein sequence ID" value="EQA97655.1"/>
    <property type="molecule type" value="Genomic_DNA"/>
</dbReference>
<reference evidence="1 2" key="1">
    <citation type="journal article" date="2013" name="Genome Announc.">
        <title>Draft Genome Sequence of a Hexachlorocyclohexane-Degrading Bacterium, Sphingobium baderi Strain LL03T.</title>
        <authorList>
            <person name="Kaur J."/>
            <person name="Verma H."/>
            <person name="Tripathi C."/>
            <person name="Khurana J.P."/>
            <person name="Lal R."/>
        </authorList>
    </citation>
    <scope>NUCLEOTIDE SEQUENCE [LARGE SCALE GENOMIC DNA]</scope>
    <source>
        <strain evidence="1 2">LL03</strain>
    </source>
</reference>
<proteinExistence type="predicted"/>